<evidence type="ECO:0000313" key="3">
    <source>
        <dbReference type="Proteomes" id="UP000239462"/>
    </source>
</evidence>
<sequence length="72" mass="7825">MRLKISTFILGLGLLMNSVTADAVTITQSYNSGPATLEGNIFYLTALLGGFVIWGLYQISLKLGWIQDEATN</sequence>
<keyword evidence="1" id="KW-1133">Transmembrane helix</keyword>
<dbReference type="KEGG" id="mmad:MMJJ_06670"/>
<gene>
    <name evidence="2" type="ORF">MMJJ_06670</name>
</gene>
<dbReference type="AlphaFoldDB" id="A0A2L1C9L7"/>
<reference evidence="3" key="1">
    <citation type="journal article" date="2018" name="Genome Announc.">
        <title>Complete Genome Sequence of the Methanococcus maripaludis Type Strain JJ (DSM 2067), a Model for Selenoprotein Synthesis in Archaea.</title>
        <authorList>
            <person name="Poehlein A."/>
            <person name="Heym D."/>
            <person name="Quitzke V."/>
            <person name="Fersch J."/>
            <person name="Daniel R."/>
            <person name="Rother M."/>
        </authorList>
    </citation>
    <scope>NUCLEOTIDE SEQUENCE [LARGE SCALE GENOMIC DNA]</scope>
    <source>
        <strain evidence="3">DSM 2067</strain>
    </source>
</reference>
<dbReference type="Proteomes" id="UP000239462">
    <property type="component" value="Chromosome"/>
</dbReference>
<organism evidence="2 3">
    <name type="scientific">Methanococcus maripaludis</name>
    <name type="common">Methanococcus deltae</name>
    <dbReference type="NCBI Taxonomy" id="39152"/>
    <lineage>
        <taxon>Archaea</taxon>
        <taxon>Methanobacteriati</taxon>
        <taxon>Methanobacteriota</taxon>
        <taxon>Methanomada group</taxon>
        <taxon>Methanococci</taxon>
        <taxon>Methanococcales</taxon>
        <taxon>Methanococcaceae</taxon>
        <taxon>Methanococcus</taxon>
    </lineage>
</organism>
<name>A0A2L1C9L7_METMI</name>
<proteinExistence type="predicted"/>
<keyword evidence="1" id="KW-0812">Transmembrane</keyword>
<keyword evidence="1" id="KW-0472">Membrane</keyword>
<evidence type="ECO:0000313" key="2">
    <source>
        <dbReference type="EMBL" id="AVB76081.1"/>
    </source>
</evidence>
<accession>A0A2L1C9L7</accession>
<protein>
    <submittedName>
        <fullName evidence="2">Uncharacterized protein</fullName>
    </submittedName>
</protein>
<dbReference type="EMBL" id="CP026606">
    <property type="protein sequence ID" value="AVB76081.1"/>
    <property type="molecule type" value="Genomic_DNA"/>
</dbReference>
<feature type="transmembrane region" description="Helical" evidence="1">
    <location>
        <begin position="39"/>
        <end position="57"/>
    </location>
</feature>
<evidence type="ECO:0000256" key="1">
    <source>
        <dbReference type="SAM" id="Phobius"/>
    </source>
</evidence>